<gene>
    <name evidence="2" type="ORF">UFOPK3609_00273</name>
</gene>
<evidence type="ECO:0000313" key="2">
    <source>
        <dbReference type="EMBL" id="CAB4900997.1"/>
    </source>
</evidence>
<keyword evidence="1" id="KW-0472">Membrane</keyword>
<dbReference type="AlphaFoldDB" id="A0A6J7FZ98"/>
<name>A0A6J7FZ98_9ZZZZ</name>
<protein>
    <submittedName>
        <fullName evidence="2">Unannotated protein</fullName>
    </submittedName>
</protein>
<proteinExistence type="predicted"/>
<accession>A0A6J7FZ98</accession>
<reference evidence="2" key="1">
    <citation type="submission" date="2020-05" db="EMBL/GenBank/DDBJ databases">
        <authorList>
            <person name="Chiriac C."/>
            <person name="Salcher M."/>
            <person name="Ghai R."/>
            <person name="Kavagutti S V."/>
        </authorList>
    </citation>
    <scope>NUCLEOTIDE SEQUENCE</scope>
</reference>
<sequence>MRTAAGALVALVLSGFTALLLHGTYEFEGPVVLTLTFNHGLHAGDVLLLLGWLVAMAAVVLLVRRPSR</sequence>
<evidence type="ECO:0000256" key="1">
    <source>
        <dbReference type="SAM" id="Phobius"/>
    </source>
</evidence>
<feature type="transmembrane region" description="Helical" evidence="1">
    <location>
        <begin position="42"/>
        <end position="63"/>
    </location>
</feature>
<keyword evidence="1" id="KW-0812">Transmembrane</keyword>
<organism evidence="2">
    <name type="scientific">freshwater metagenome</name>
    <dbReference type="NCBI Taxonomy" id="449393"/>
    <lineage>
        <taxon>unclassified sequences</taxon>
        <taxon>metagenomes</taxon>
        <taxon>ecological metagenomes</taxon>
    </lineage>
</organism>
<dbReference type="EMBL" id="CAFBMQ010000020">
    <property type="protein sequence ID" value="CAB4900997.1"/>
    <property type="molecule type" value="Genomic_DNA"/>
</dbReference>
<keyword evidence="1" id="KW-1133">Transmembrane helix</keyword>